<dbReference type="RefSeq" id="WP_044833101.1">
    <property type="nucleotide sequence ID" value="NZ_CP059736.1"/>
</dbReference>
<evidence type="ECO:0000313" key="2">
    <source>
        <dbReference type="EMBL" id="WDE02500.1"/>
    </source>
</evidence>
<keyword evidence="1" id="KW-0812">Transmembrane</keyword>
<protein>
    <submittedName>
        <fullName evidence="2">Uncharacterized protein</fullName>
    </submittedName>
</protein>
<feature type="transmembrane region" description="Helical" evidence="1">
    <location>
        <begin position="97"/>
        <end position="120"/>
    </location>
</feature>
<proteinExistence type="predicted"/>
<name>A0AAE9YWK9_9GAMM</name>
<dbReference type="NCBIfam" id="NF038216">
    <property type="entry name" value="ABZJ_00895_fam"/>
    <property type="match status" value="1"/>
</dbReference>
<reference evidence="2 3" key="1">
    <citation type="journal article" date="2015" name="Genome Announc.">
        <title>Draft Genome Sequences of Marine Isolates of Thalassomonas viridans and Thalassomonas actiniarum.</title>
        <authorList>
            <person name="Olonade I."/>
            <person name="van Zyl L.J."/>
            <person name="Trindade M."/>
        </authorList>
    </citation>
    <scope>NUCLEOTIDE SEQUENCE [LARGE SCALE GENOMIC DNA]</scope>
    <source>
        <strain evidence="2 3">A5K-106</strain>
    </source>
</reference>
<feature type="transmembrane region" description="Helical" evidence="1">
    <location>
        <begin position="12"/>
        <end position="30"/>
    </location>
</feature>
<sequence>MSILGFFTRFTIVYTLVMAATGITMGLLEVEKADSLNTPILMAIAYWFFYSYSNKNSRVIEGSEKWKLIFSALAGDVLASLLLGIPAMLANEVPVKFLLVGMAVIIPLHLLLFIAVNFGVKKQIVKQRPELAQNSGQP</sequence>
<dbReference type="InterPro" id="IPR047730">
    <property type="entry name" value="ABZJ_00895-like"/>
</dbReference>
<feature type="transmembrane region" description="Helical" evidence="1">
    <location>
        <begin position="66"/>
        <end position="85"/>
    </location>
</feature>
<keyword evidence="3" id="KW-1185">Reference proteome</keyword>
<dbReference type="KEGG" id="tact:SG35_029260"/>
<feature type="transmembrane region" description="Helical" evidence="1">
    <location>
        <begin position="36"/>
        <end position="54"/>
    </location>
</feature>
<evidence type="ECO:0000256" key="1">
    <source>
        <dbReference type="SAM" id="Phobius"/>
    </source>
</evidence>
<accession>A0AAE9YWK9</accession>
<dbReference type="AlphaFoldDB" id="A0AAE9YWK9"/>
<keyword evidence="1" id="KW-1133">Transmembrane helix</keyword>
<organism evidence="2 3">
    <name type="scientific">Thalassomonas actiniarum</name>
    <dbReference type="NCBI Taxonomy" id="485447"/>
    <lineage>
        <taxon>Bacteria</taxon>
        <taxon>Pseudomonadati</taxon>
        <taxon>Pseudomonadota</taxon>
        <taxon>Gammaproteobacteria</taxon>
        <taxon>Alteromonadales</taxon>
        <taxon>Colwelliaceae</taxon>
        <taxon>Thalassomonas</taxon>
    </lineage>
</organism>
<dbReference type="EMBL" id="CP059736">
    <property type="protein sequence ID" value="WDE02500.1"/>
    <property type="molecule type" value="Genomic_DNA"/>
</dbReference>
<keyword evidence="1" id="KW-0472">Membrane</keyword>
<gene>
    <name evidence="2" type="ORF">SG35_029260</name>
</gene>
<evidence type="ECO:0000313" key="3">
    <source>
        <dbReference type="Proteomes" id="UP000032568"/>
    </source>
</evidence>
<reference evidence="2 3" key="2">
    <citation type="journal article" date="2022" name="Mar. Drugs">
        <title>Bioassay-Guided Fractionation Leads to the Detection of Cholic Acid Generated by the Rare Thalassomonas sp.</title>
        <authorList>
            <person name="Pheiffer F."/>
            <person name="Schneider Y.K."/>
            <person name="Hansen E.H."/>
            <person name="Andersen J.H."/>
            <person name="Isaksson J."/>
            <person name="Busche T."/>
            <person name="R C."/>
            <person name="Kalinowski J."/>
            <person name="Zyl L.V."/>
            <person name="Trindade M."/>
        </authorList>
    </citation>
    <scope>NUCLEOTIDE SEQUENCE [LARGE SCALE GENOMIC DNA]</scope>
    <source>
        <strain evidence="2 3">A5K-106</strain>
    </source>
</reference>
<dbReference type="Proteomes" id="UP000032568">
    <property type="component" value="Chromosome pTact"/>
</dbReference>